<dbReference type="OrthoDB" id="4940293at2759"/>
<dbReference type="InterPro" id="IPR004827">
    <property type="entry name" value="bZIP"/>
</dbReference>
<dbReference type="Gene3D" id="1.10.238.100">
    <property type="entry name" value="YAP1 redox domain. Chain B"/>
    <property type="match status" value="1"/>
</dbReference>
<dbReference type="EMBL" id="MU004230">
    <property type="protein sequence ID" value="KAF2674950.1"/>
    <property type="molecule type" value="Genomic_DNA"/>
</dbReference>
<dbReference type="PANTHER" id="PTHR40621">
    <property type="entry name" value="TRANSCRIPTION FACTOR KAPC-RELATED"/>
    <property type="match status" value="1"/>
</dbReference>
<evidence type="ECO:0000259" key="4">
    <source>
        <dbReference type="PROSITE" id="PS50217"/>
    </source>
</evidence>
<dbReference type="Proteomes" id="UP000799302">
    <property type="component" value="Unassembled WGS sequence"/>
</dbReference>
<dbReference type="PANTHER" id="PTHR40621:SF8">
    <property type="entry name" value="AP-1-LIKE TRANSCRIPTION FACTOR YAP3"/>
    <property type="match status" value="1"/>
</dbReference>
<evidence type="ECO:0000256" key="2">
    <source>
        <dbReference type="ARBA" id="ARBA00023242"/>
    </source>
</evidence>
<organism evidence="5 6">
    <name type="scientific">Microthyrium microscopicum</name>
    <dbReference type="NCBI Taxonomy" id="703497"/>
    <lineage>
        <taxon>Eukaryota</taxon>
        <taxon>Fungi</taxon>
        <taxon>Dikarya</taxon>
        <taxon>Ascomycota</taxon>
        <taxon>Pezizomycotina</taxon>
        <taxon>Dothideomycetes</taxon>
        <taxon>Dothideomycetes incertae sedis</taxon>
        <taxon>Microthyriales</taxon>
        <taxon>Microthyriaceae</taxon>
        <taxon>Microthyrium</taxon>
    </lineage>
</organism>
<reference evidence="5" key="1">
    <citation type="journal article" date="2020" name="Stud. Mycol.">
        <title>101 Dothideomycetes genomes: a test case for predicting lifestyles and emergence of pathogens.</title>
        <authorList>
            <person name="Haridas S."/>
            <person name="Albert R."/>
            <person name="Binder M."/>
            <person name="Bloem J."/>
            <person name="Labutti K."/>
            <person name="Salamov A."/>
            <person name="Andreopoulos B."/>
            <person name="Baker S."/>
            <person name="Barry K."/>
            <person name="Bills G."/>
            <person name="Bluhm B."/>
            <person name="Cannon C."/>
            <person name="Castanera R."/>
            <person name="Culley D."/>
            <person name="Daum C."/>
            <person name="Ezra D."/>
            <person name="Gonzalez J."/>
            <person name="Henrissat B."/>
            <person name="Kuo A."/>
            <person name="Liang C."/>
            <person name="Lipzen A."/>
            <person name="Lutzoni F."/>
            <person name="Magnuson J."/>
            <person name="Mondo S."/>
            <person name="Nolan M."/>
            <person name="Ohm R."/>
            <person name="Pangilinan J."/>
            <person name="Park H.-J."/>
            <person name="Ramirez L."/>
            <person name="Alfaro M."/>
            <person name="Sun H."/>
            <person name="Tritt A."/>
            <person name="Yoshinaga Y."/>
            <person name="Zwiers L.-H."/>
            <person name="Turgeon B."/>
            <person name="Goodwin S."/>
            <person name="Spatafora J."/>
            <person name="Crous P."/>
            <person name="Grigoriev I."/>
        </authorList>
    </citation>
    <scope>NUCLEOTIDE SEQUENCE</scope>
    <source>
        <strain evidence="5">CBS 115976</strain>
    </source>
</reference>
<dbReference type="Pfam" id="PF00170">
    <property type="entry name" value="bZIP_1"/>
    <property type="match status" value="1"/>
</dbReference>
<dbReference type="InterPro" id="IPR050936">
    <property type="entry name" value="AP-1-like"/>
</dbReference>
<gene>
    <name evidence="5" type="ORF">BT63DRAFT_409085</name>
</gene>
<dbReference type="GO" id="GO:0090575">
    <property type="term" value="C:RNA polymerase II transcription regulator complex"/>
    <property type="evidence" value="ECO:0007669"/>
    <property type="project" value="TreeGrafter"/>
</dbReference>
<dbReference type="AlphaFoldDB" id="A0A6A6UT24"/>
<feature type="compositionally biased region" description="Basic and acidic residues" evidence="3">
    <location>
        <begin position="115"/>
        <end position="134"/>
    </location>
</feature>
<evidence type="ECO:0000313" key="5">
    <source>
        <dbReference type="EMBL" id="KAF2674950.1"/>
    </source>
</evidence>
<feature type="domain" description="BZIP" evidence="4">
    <location>
        <begin position="110"/>
        <end position="160"/>
    </location>
</feature>
<keyword evidence="6" id="KW-1185">Reference proteome</keyword>
<proteinExistence type="predicted"/>
<feature type="region of interest" description="Disordered" evidence="3">
    <location>
        <begin position="174"/>
        <end position="222"/>
    </location>
</feature>
<dbReference type="PROSITE" id="PS50217">
    <property type="entry name" value="BZIP"/>
    <property type="match status" value="1"/>
</dbReference>
<dbReference type="SUPFAM" id="SSF57959">
    <property type="entry name" value="Leucine zipper domain"/>
    <property type="match status" value="1"/>
</dbReference>
<evidence type="ECO:0000313" key="6">
    <source>
        <dbReference type="Proteomes" id="UP000799302"/>
    </source>
</evidence>
<dbReference type="InterPro" id="IPR046347">
    <property type="entry name" value="bZIP_sf"/>
</dbReference>
<evidence type="ECO:0000256" key="3">
    <source>
        <dbReference type="SAM" id="MobiDB-lite"/>
    </source>
</evidence>
<dbReference type="SMART" id="SM00338">
    <property type="entry name" value="BRLZ"/>
    <property type="match status" value="1"/>
</dbReference>
<name>A0A6A6UT24_9PEZI</name>
<feature type="region of interest" description="Disordered" evidence="3">
    <location>
        <begin position="78"/>
        <end position="134"/>
    </location>
</feature>
<dbReference type="InterPro" id="IPR013910">
    <property type="entry name" value="TF_PAP1"/>
</dbReference>
<dbReference type="Gene3D" id="1.20.5.170">
    <property type="match status" value="1"/>
</dbReference>
<protein>
    <recommendedName>
        <fullName evidence="4">BZIP domain-containing protein</fullName>
    </recommendedName>
</protein>
<dbReference type="Pfam" id="PF08601">
    <property type="entry name" value="PAP1"/>
    <property type="match status" value="1"/>
</dbReference>
<dbReference type="PROSITE" id="PS00036">
    <property type="entry name" value="BZIP_BASIC"/>
    <property type="match status" value="1"/>
</dbReference>
<comment type="subcellular location">
    <subcellularLocation>
        <location evidence="1">Nucleus</location>
    </subcellularLocation>
</comment>
<keyword evidence="2" id="KW-0539">Nucleus</keyword>
<accession>A0A6A6UT24</accession>
<evidence type="ECO:0000256" key="1">
    <source>
        <dbReference type="ARBA" id="ARBA00004123"/>
    </source>
</evidence>
<dbReference type="GO" id="GO:0000976">
    <property type="term" value="F:transcription cis-regulatory region binding"/>
    <property type="evidence" value="ECO:0007669"/>
    <property type="project" value="InterPro"/>
</dbReference>
<feature type="compositionally biased region" description="Basic and acidic residues" evidence="3">
    <location>
        <begin position="83"/>
        <end position="107"/>
    </location>
</feature>
<dbReference type="GO" id="GO:0001228">
    <property type="term" value="F:DNA-binding transcription activator activity, RNA polymerase II-specific"/>
    <property type="evidence" value="ECO:0007669"/>
    <property type="project" value="TreeGrafter"/>
</dbReference>
<sequence length="291" mass="32680">MEVFLYILLSQRSPARQQHKILVTPEANNTKDPSVFDSSAIFQQPYEPFGYDQNVVGSPEMADMPMTHHATLADDGTIPAASMHHDSDSLRTDSRMDRGRSSSDENSHLTPAQSRRKEQNRAAQRAFRERKEKHVKELEAKLSVFESSATTLASDNQRLKLALQRAMTENEILRSTTGAIRSNGPPLKRLKRPVRSSSSQPDENRDDAESPYADDSEKDGNEKAKMLTTARVWDYLVEHPLVRSGRIDITDAVDRLKRMARPGNRGGPVFSEKEVRRAIENSRRGGGDALI</sequence>
<dbReference type="CDD" id="cd14688">
    <property type="entry name" value="bZIP_YAP"/>
    <property type="match status" value="1"/>
</dbReference>